<accession>A0A1H7S4I9</accession>
<dbReference type="PROSITE" id="PS50059">
    <property type="entry name" value="FKBP_PPIASE"/>
    <property type="match status" value="1"/>
</dbReference>
<dbReference type="STRING" id="235985.SAMN05414137_111157"/>
<dbReference type="GO" id="GO:0003755">
    <property type="term" value="F:peptidyl-prolyl cis-trans isomerase activity"/>
    <property type="evidence" value="ECO:0007669"/>
    <property type="project" value="UniProtKB-UniRule"/>
</dbReference>
<keyword evidence="17" id="KW-1185">Reference proteome</keyword>
<dbReference type="Gene3D" id="3.10.50.40">
    <property type="match status" value="1"/>
</dbReference>
<dbReference type="AlphaFoldDB" id="A0A1H7S4I9"/>
<sequence length="466" mass="50970">MKSAVETLNPTRVRLTVEVPFEELKPSLDAAYKKINQQVTVPGFRKGKIPARVIDQRFGRGAVLEEAVNDALPKFYGQAVEEGKIDVLGQPEITEIEGVEQLVDGGDLKFTAEVDIRPEIELPDFASIEVEVDPIEVTDEDVDKSLEQLRERFSSVKAVERAAAEGDVVVVDLEAKVDGEVPEDGTATGVTYEIGSGRLLDGIDEAVIGLEAGGSKSFTTELKGGSAEGKDSEVTVTVTAVQEKELPALDDEFAQMASEFDTLDELKDDSRKRLARMKEFDQATQAQERVLDKLLELVDMPYPEKLLADEIQTRKHNLEHHQLPQMGIDMDAWLKLQEKTAEEFDAELEEQAKKGIKTQFVLDAIAAKEELGVSQEELTEHLLRRAAGSGLTPDQFAQQVVQGGQVPLLVGEVVRGKALASVVEAAKVLDTEGNVVDFADDEDEDEVSEAVETVEVEAAAEETEEA</sequence>
<comment type="subcellular location">
    <subcellularLocation>
        <location evidence="12">Cytoplasm</location>
    </subcellularLocation>
    <text evidence="12">About half TF is bound to the ribosome near the polypeptide exit tunnel while the other half is free in the cytoplasm.</text>
</comment>
<dbReference type="PIRSF" id="PIRSF003095">
    <property type="entry name" value="Trigger_factor"/>
    <property type="match status" value="1"/>
</dbReference>
<comment type="function">
    <text evidence="12">Involved in protein export. Acts as a chaperone by maintaining the newly synthesized protein in an open conformation. Functions as a peptidyl-prolyl cis-trans isomerase.</text>
</comment>
<evidence type="ECO:0000256" key="3">
    <source>
        <dbReference type="ARBA" id="ARBA00013194"/>
    </source>
</evidence>
<keyword evidence="6 12" id="KW-0132">Cell division</keyword>
<dbReference type="GO" id="GO:0005737">
    <property type="term" value="C:cytoplasm"/>
    <property type="evidence" value="ECO:0007669"/>
    <property type="project" value="UniProtKB-SubCell"/>
</dbReference>
<dbReference type="NCBIfam" id="TIGR00115">
    <property type="entry name" value="tig"/>
    <property type="match status" value="1"/>
</dbReference>
<dbReference type="InterPro" id="IPR037041">
    <property type="entry name" value="Trigger_fac_C_sf"/>
</dbReference>
<dbReference type="InterPro" id="IPR008880">
    <property type="entry name" value="Trigger_fac_C"/>
</dbReference>
<keyword evidence="7 12" id="KW-0697">Rotamase</keyword>
<dbReference type="FunFam" id="3.30.70.1050:FF:000003">
    <property type="entry name" value="Trigger factor"/>
    <property type="match status" value="1"/>
</dbReference>
<dbReference type="SUPFAM" id="SSF109998">
    <property type="entry name" value="Triger factor/SurA peptide-binding domain-like"/>
    <property type="match status" value="1"/>
</dbReference>
<evidence type="ECO:0000256" key="5">
    <source>
        <dbReference type="ARBA" id="ARBA00022490"/>
    </source>
</evidence>
<dbReference type="GO" id="GO:0044183">
    <property type="term" value="F:protein folding chaperone"/>
    <property type="evidence" value="ECO:0007669"/>
    <property type="project" value="TreeGrafter"/>
</dbReference>
<dbReference type="GO" id="GO:0043335">
    <property type="term" value="P:protein unfolding"/>
    <property type="evidence" value="ECO:0007669"/>
    <property type="project" value="TreeGrafter"/>
</dbReference>
<dbReference type="SUPFAM" id="SSF102735">
    <property type="entry name" value="Trigger factor ribosome-binding domain"/>
    <property type="match status" value="1"/>
</dbReference>
<evidence type="ECO:0000256" key="12">
    <source>
        <dbReference type="HAMAP-Rule" id="MF_00303"/>
    </source>
</evidence>
<reference evidence="17" key="1">
    <citation type="submission" date="2016-10" db="EMBL/GenBank/DDBJ databases">
        <authorList>
            <person name="Varghese N."/>
        </authorList>
    </citation>
    <scope>NUCLEOTIDE SEQUENCE [LARGE SCALE GENOMIC DNA]</scope>
    <source>
        <strain evidence="17">DSM 45096 / BCRC 16803 / CGMCC 4.1857 / CIP 109030 / JCM 12277 / KCTC 19219 / NBRC 100920 / 33214</strain>
    </source>
</reference>
<evidence type="ECO:0000256" key="7">
    <source>
        <dbReference type="ARBA" id="ARBA00023110"/>
    </source>
</evidence>
<gene>
    <name evidence="12" type="primary">tig</name>
    <name evidence="16" type="ORF">SAMN05414137_111157</name>
</gene>
<dbReference type="Pfam" id="PF05698">
    <property type="entry name" value="Trigger_C"/>
    <property type="match status" value="1"/>
</dbReference>
<dbReference type="InterPro" id="IPR036611">
    <property type="entry name" value="Trigger_fac_ribosome-bd_sf"/>
</dbReference>
<keyword evidence="8 12" id="KW-0143">Chaperone</keyword>
<comment type="catalytic activity">
    <reaction evidence="1 12 13">
        <text>[protein]-peptidylproline (omega=180) = [protein]-peptidylproline (omega=0)</text>
        <dbReference type="Rhea" id="RHEA:16237"/>
        <dbReference type="Rhea" id="RHEA-COMP:10747"/>
        <dbReference type="Rhea" id="RHEA-COMP:10748"/>
        <dbReference type="ChEBI" id="CHEBI:83833"/>
        <dbReference type="ChEBI" id="CHEBI:83834"/>
        <dbReference type="EC" id="5.2.1.8"/>
    </reaction>
</comment>
<evidence type="ECO:0000256" key="14">
    <source>
        <dbReference type="RuleBase" id="RU003914"/>
    </source>
</evidence>
<dbReference type="GO" id="GO:0043022">
    <property type="term" value="F:ribosome binding"/>
    <property type="evidence" value="ECO:0007669"/>
    <property type="project" value="TreeGrafter"/>
</dbReference>
<protein>
    <recommendedName>
        <fullName evidence="4 12">Trigger factor</fullName>
        <shortName evidence="12">TF</shortName>
        <ecNumber evidence="3 12">5.2.1.8</ecNumber>
    </recommendedName>
    <alternativeName>
        <fullName evidence="11 12">PPIase</fullName>
    </alternativeName>
</protein>
<dbReference type="Pfam" id="PF05697">
    <property type="entry name" value="Trigger_N"/>
    <property type="match status" value="1"/>
</dbReference>
<dbReference type="Pfam" id="PF00254">
    <property type="entry name" value="FKBP_C"/>
    <property type="match status" value="1"/>
</dbReference>
<dbReference type="InterPro" id="IPR001179">
    <property type="entry name" value="PPIase_FKBP_dom"/>
</dbReference>
<evidence type="ECO:0000256" key="2">
    <source>
        <dbReference type="ARBA" id="ARBA00005464"/>
    </source>
</evidence>
<dbReference type="eggNOG" id="COG0544">
    <property type="taxonomic scope" value="Bacteria"/>
</dbReference>
<keyword evidence="10 12" id="KW-0131">Cell cycle</keyword>
<comment type="similarity">
    <text evidence="2 12 14">Belongs to the FKBP-type PPIase family. Tig subfamily.</text>
</comment>
<evidence type="ECO:0000313" key="16">
    <source>
        <dbReference type="EMBL" id="SEL67540.1"/>
    </source>
</evidence>
<evidence type="ECO:0000256" key="9">
    <source>
        <dbReference type="ARBA" id="ARBA00023235"/>
    </source>
</evidence>
<evidence type="ECO:0000259" key="15">
    <source>
        <dbReference type="PROSITE" id="PS50059"/>
    </source>
</evidence>
<comment type="domain">
    <text evidence="12">Consists of 3 domains; the N-terminus binds the ribosome, the middle domain has PPIase activity, while the C-terminus has intrinsic chaperone activity on its own.</text>
</comment>
<dbReference type="GO" id="GO:0051301">
    <property type="term" value="P:cell division"/>
    <property type="evidence" value="ECO:0007669"/>
    <property type="project" value="UniProtKB-KW"/>
</dbReference>
<dbReference type="RefSeq" id="WP_042449243.1">
    <property type="nucleotide sequence ID" value="NZ_BBPN01000015.1"/>
</dbReference>
<dbReference type="InterPro" id="IPR005215">
    <property type="entry name" value="Trig_fac"/>
</dbReference>
<keyword evidence="9 12" id="KW-0413">Isomerase</keyword>
<evidence type="ECO:0000256" key="6">
    <source>
        <dbReference type="ARBA" id="ARBA00022618"/>
    </source>
</evidence>
<dbReference type="InterPro" id="IPR027304">
    <property type="entry name" value="Trigger_fact/SurA_dom_sf"/>
</dbReference>
<evidence type="ECO:0000256" key="13">
    <source>
        <dbReference type="PROSITE-ProRule" id="PRU00277"/>
    </source>
</evidence>
<dbReference type="PANTHER" id="PTHR30560:SF3">
    <property type="entry name" value="TRIGGER FACTOR-LIKE PROTEIN TIG, CHLOROPLASTIC"/>
    <property type="match status" value="1"/>
</dbReference>
<evidence type="ECO:0000256" key="1">
    <source>
        <dbReference type="ARBA" id="ARBA00000971"/>
    </source>
</evidence>
<dbReference type="FunFam" id="3.10.50.40:FF:000019">
    <property type="entry name" value="Trigger factor"/>
    <property type="match status" value="1"/>
</dbReference>
<dbReference type="Gene3D" id="3.30.70.1050">
    <property type="entry name" value="Trigger factor ribosome-binding domain"/>
    <property type="match status" value="1"/>
</dbReference>
<proteinExistence type="inferred from homology"/>
<dbReference type="InterPro" id="IPR046357">
    <property type="entry name" value="PPIase_dom_sf"/>
</dbReference>
<evidence type="ECO:0000256" key="4">
    <source>
        <dbReference type="ARBA" id="ARBA00016902"/>
    </source>
</evidence>
<dbReference type="HAMAP" id="MF_00303">
    <property type="entry name" value="Trigger_factor_Tig"/>
    <property type="match status" value="1"/>
</dbReference>
<dbReference type="Gene3D" id="1.10.3120.10">
    <property type="entry name" value="Trigger factor, C-terminal domain"/>
    <property type="match status" value="1"/>
</dbReference>
<dbReference type="EMBL" id="FOAZ01000011">
    <property type="protein sequence ID" value="SEL67540.1"/>
    <property type="molecule type" value="Genomic_DNA"/>
</dbReference>
<organism evidence="16 17">
    <name type="scientific">Streptacidiphilus jiangxiensis</name>
    <dbReference type="NCBI Taxonomy" id="235985"/>
    <lineage>
        <taxon>Bacteria</taxon>
        <taxon>Bacillati</taxon>
        <taxon>Actinomycetota</taxon>
        <taxon>Actinomycetes</taxon>
        <taxon>Kitasatosporales</taxon>
        <taxon>Streptomycetaceae</taxon>
        <taxon>Streptacidiphilus</taxon>
    </lineage>
</organism>
<feature type="domain" description="PPIase FKBP-type" evidence="15">
    <location>
        <begin position="166"/>
        <end position="250"/>
    </location>
</feature>
<name>A0A1H7S4I9_STRJI</name>
<dbReference type="EC" id="5.2.1.8" evidence="3 12"/>
<keyword evidence="5 12" id="KW-0963">Cytoplasm</keyword>
<dbReference type="PANTHER" id="PTHR30560">
    <property type="entry name" value="TRIGGER FACTOR CHAPERONE AND PEPTIDYL-PROLYL CIS/TRANS ISOMERASE"/>
    <property type="match status" value="1"/>
</dbReference>
<dbReference type="InterPro" id="IPR008881">
    <property type="entry name" value="Trigger_fac_ribosome-bd_bac"/>
</dbReference>
<evidence type="ECO:0000256" key="10">
    <source>
        <dbReference type="ARBA" id="ARBA00023306"/>
    </source>
</evidence>
<dbReference type="OrthoDB" id="9767721at2"/>
<evidence type="ECO:0000313" key="17">
    <source>
        <dbReference type="Proteomes" id="UP000183015"/>
    </source>
</evidence>
<dbReference type="GO" id="GO:0051083">
    <property type="term" value="P:'de novo' cotranslational protein folding"/>
    <property type="evidence" value="ECO:0007669"/>
    <property type="project" value="TreeGrafter"/>
</dbReference>
<evidence type="ECO:0000256" key="8">
    <source>
        <dbReference type="ARBA" id="ARBA00023186"/>
    </source>
</evidence>
<dbReference type="GO" id="GO:0015031">
    <property type="term" value="P:protein transport"/>
    <property type="evidence" value="ECO:0007669"/>
    <property type="project" value="UniProtKB-UniRule"/>
</dbReference>
<evidence type="ECO:0000256" key="11">
    <source>
        <dbReference type="ARBA" id="ARBA00029986"/>
    </source>
</evidence>
<dbReference type="Proteomes" id="UP000183015">
    <property type="component" value="Unassembled WGS sequence"/>
</dbReference>
<dbReference type="SUPFAM" id="SSF54534">
    <property type="entry name" value="FKBP-like"/>
    <property type="match status" value="1"/>
</dbReference>